<sequence>MSEESQGASVEARSATFAQLARPALEKHLPGATGPSVHWHLGANEAWVRLPRPDGLFEYFGLRRHLDSVTGEVGISRTLSGLAALPLVHTPPARGARGFRIRLGDILDEEDRWWPAGDSEPQVVERLEELALLLAVKGGACLRRWSGADA</sequence>
<accession>A0A538U583</accession>
<dbReference type="EMBL" id="VBPB01000198">
    <property type="protein sequence ID" value="TMQ70849.1"/>
    <property type="molecule type" value="Genomic_DNA"/>
</dbReference>
<gene>
    <name evidence="1" type="ORF">E6K81_11580</name>
</gene>
<organism evidence="1 2">
    <name type="scientific">Eiseniibacteriota bacterium</name>
    <dbReference type="NCBI Taxonomy" id="2212470"/>
    <lineage>
        <taxon>Bacteria</taxon>
        <taxon>Candidatus Eiseniibacteriota</taxon>
    </lineage>
</organism>
<evidence type="ECO:0000313" key="1">
    <source>
        <dbReference type="EMBL" id="TMQ70849.1"/>
    </source>
</evidence>
<reference evidence="1 2" key="1">
    <citation type="journal article" date="2019" name="Nat. Microbiol.">
        <title>Mediterranean grassland soil C-N compound turnover is dependent on rainfall and depth, and is mediated by genomically divergent microorganisms.</title>
        <authorList>
            <person name="Diamond S."/>
            <person name="Andeer P.F."/>
            <person name="Li Z."/>
            <person name="Crits-Christoph A."/>
            <person name="Burstein D."/>
            <person name="Anantharaman K."/>
            <person name="Lane K.R."/>
            <person name="Thomas B.C."/>
            <person name="Pan C."/>
            <person name="Northen T.R."/>
            <person name="Banfield J.F."/>
        </authorList>
    </citation>
    <scope>NUCLEOTIDE SEQUENCE [LARGE SCALE GENOMIC DNA]</scope>
    <source>
        <strain evidence="1">WS_11</strain>
    </source>
</reference>
<evidence type="ECO:0000313" key="2">
    <source>
        <dbReference type="Proteomes" id="UP000319771"/>
    </source>
</evidence>
<dbReference type="Proteomes" id="UP000319771">
    <property type="component" value="Unassembled WGS sequence"/>
</dbReference>
<proteinExistence type="predicted"/>
<protein>
    <submittedName>
        <fullName evidence="1">Uncharacterized protein</fullName>
    </submittedName>
</protein>
<dbReference type="AlphaFoldDB" id="A0A538U583"/>
<comment type="caution">
    <text evidence="1">The sequence shown here is derived from an EMBL/GenBank/DDBJ whole genome shotgun (WGS) entry which is preliminary data.</text>
</comment>
<name>A0A538U583_UNCEI</name>